<dbReference type="KEGG" id="frx:F7310_09920"/>
<sequence>MSLIKDREKEKENKEALHLDIDESVVAELQEYLKWAKIEDKSHFIEEACKYIFQTDNDWKKFKKDHFEATGSHLIDKIETDFDITNQMVKTVDLICQ</sequence>
<protein>
    <submittedName>
        <fullName evidence="1">Uncharacterized protein</fullName>
    </submittedName>
</protein>
<name>A0A1L4BUW6_9GAMM</name>
<keyword evidence="2" id="KW-1185">Reference proteome</keyword>
<organism evidence="1 2">
    <name type="scientific">Francisella uliginis</name>
    <dbReference type="NCBI Taxonomy" id="573570"/>
    <lineage>
        <taxon>Bacteria</taxon>
        <taxon>Pseudomonadati</taxon>
        <taxon>Pseudomonadota</taxon>
        <taxon>Gammaproteobacteria</taxon>
        <taxon>Thiotrichales</taxon>
        <taxon>Francisellaceae</taxon>
        <taxon>Francisella</taxon>
    </lineage>
</organism>
<evidence type="ECO:0000313" key="1">
    <source>
        <dbReference type="EMBL" id="API87645.1"/>
    </source>
</evidence>
<dbReference type="AlphaFoldDB" id="A0A1L4BUW6"/>
<accession>A0A1L4BUW6</accession>
<gene>
    <name evidence="1" type="ORF">F7310_09920</name>
</gene>
<evidence type="ECO:0000313" key="2">
    <source>
        <dbReference type="Proteomes" id="UP000184222"/>
    </source>
</evidence>
<dbReference type="Proteomes" id="UP000184222">
    <property type="component" value="Chromosome"/>
</dbReference>
<proteinExistence type="predicted"/>
<dbReference type="EMBL" id="CP016796">
    <property type="protein sequence ID" value="API87645.1"/>
    <property type="molecule type" value="Genomic_DNA"/>
</dbReference>
<dbReference type="OrthoDB" id="5604733at2"/>
<dbReference type="RefSeq" id="WP_072713423.1">
    <property type="nucleotide sequence ID" value="NZ_CP016796.1"/>
</dbReference>
<reference evidence="1 2" key="1">
    <citation type="journal article" date="2016" name="Appl. Environ. Microbiol.">
        <title>Whole genome relationships among Francisella bacteria of diverse origin define new species and provide specific regions for detection.</title>
        <authorList>
            <person name="Challacombe J.F."/>
            <person name="Petersen J.M."/>
            <person name="Gallegos-Graves V."/>
            <person name="Hodge D."/>
            <person name="Pillai S."/>
            <person name="Kuske C.R."/>
        </authorList>
    </citation>
    <scope>NUCLEOTIDE SEQUENCE [LARGE SCALE GENOMIC DNA]</scope>
    <source>
        <strain evidence="2">TX07-7310</strain>
    </source>
</reference>